<evidence type="ECO:0000313" key="2">
    <source>
        <dbReference type="EMBL" id="USP77298.1"/>
    </source>
</evidence>
<organism evidence="2 3">
    <name type="scientific">Curvularia clavata</name>
    <dbReference type="NCBI Taxonomy" id="95742"/>
    <lineage>
        <taxon>Eukaryota</taxon>
        <taxon>Fungi</taxon>
        <taxon>Dikarya</taxon>
        <taxon>Ascomycota</taxon>
        <taxon>Pezizomycotina</taxon>
        <taxon>Dothideomycetes</taxon>
        <taxon>Pleosporomycetidae</taxon>
        <taxon>Pleosporales</taxon>
        <taxon>Pleosporineae</taxon>
        <taxon>Pleosporaceae</taxon>
        <taxon>Curvularia</taxon>
    </lineage>
</organism>
<proteinExistence type="predicted"/>
<feature type="compositionally biased region" description="Basic and acidic residues" evidence="1">
    <location>
        <begin position="199"/>
        <end position="208"/>
    </location>
</feature>
<accession>A0A9Q8ZBJ4</accession>
<reference evidence="2" key="1">
    <citation type="submission" date="2021-12" db="EMBL/GenBank/DDBJ databases">
        <title>Curvularia clavata genome.</title>
        <authorList>
            <person name="Cao Y."/>
        </authorList>
    </citation>
    <scope>NUCLEOTIDE SEQUENCE</scope>
    <source>
        <strain evidence="2">Yc1106</strain>
    </source>
</reference>
<evidence type="ECO:0000313" key="3">
    <source>
        <dbReference type="Proteomes" id="UP001056012"/>
    </source>
</evidence>
<dbReference type="AlphaFoldDB" id="A0A9Q8ZBJ4"/>
<dbReference type="OrthoDB" id="3943268at2759"/>
<dbReference type="EMBL" id="CP089276">
    <property type="protein sequence ID" value="USP77298.1"/>
    <property type="molecule type" value="Genomic_DNA"/>
</dbReference>
<evidence type="ECO:0000256" key="1">
    <source>
        <dbReference type="SAM" id="MobiDB-lite"/>
    </source>
</evidence>
<gene>
    <name evidence="2" type="ORF">yc1106_04572</name>
</gene>
<sequence>MLRWLRSPRPQNSDIRPFGRMQNRASQVRAARLWAQLLCYCLRMVAIEQQELGQQEHSRSARTPYFQPSCLISQDCCMARRKKQLRSYGYLSRLLATTAVALAQRSSRFRELAQGVVAKAERLIWEEQLWMSEHEHRPTTRLAEIQDDVSIRCRGKFRPSSAVSIFGALESGFFLSGKTAHKQPVNYRPPTPKPNNKNQELESSKEDESGPPTPPGAQPSTSGASKRRRHRGTNGKRMEVSPK</sequence>
<dbReference type="Proteomes" id="UP001056012">
    <property type="component" value="Chromosome 3"/>
</dbReference>
<name>A0A9Q8ZBJ4_CURCL</name>
<dbReference type="VEuPathDB" id="FungiDB:yc1106_04572"/>
<protein>
    <submittedName>
        <fullName evidence="2">Uncharacterized protein</fullName>
    </submittedName>
</protein>
<feature type="compositionally biased region" description="Basic residues" evidence="1">
    <location>
        <begin position="225"/>
        <end position="234"/>
    </location>
</feature>
<feature type="region of interest" description="Disordered" evidence="1">
    <location>
        <begin position="181"/>
        <end position="243"/>
    </location>
</feature>
<keyword evidence="3" id="KW-1185">Reference proteome</keyword>